<organism evidence="2 3">
    <name type="scientific">Meganyctiphanes norvegica</name>
    <name type="common">Northern krill</name>
    <name type="synonym">Thysanopoda norvegica</name>
    <dbReference type="NCBI Taxonomy" id="48144"/>
    <lineage>
        <taxon>Eukaryota</taxon>
        <taxon>Metazoa</taxon>
        <taxon>Ecdysozoa</taxon>
        <taxon>Arthropoda</taxon>
        <taxon>Crustacea</taxon>
        <taxon>Multicrustacea</taxon>
        <taxon>Malacostraca</taxon>
        <taxon>Eumalacostraca</taxon>
        <taxon>Eucarida</taxon>
        <taxon>Euphausiacea</taxon>
        <taxon>Euphausiidae</taxon>
        <taxon>Meganyctiphanes</taxon>
    </lineage>
</organism>
<dbReference type="InterPro" id="IPR000477">
    <property type="entry name" value="RT_dom"/>
</dbReference>
<dbReference type="GO" id="GO:0071897">
    <property type="term" value="P:DNA biosynthetic process"/>
    <property type="evidence" value="ECO:0007669"/>
    <property type="project" value="UniProtKB-ARBA"/>
</dbReference>
<dbReference type="AlphaFoldDB" id="A0AAV2PUI6"/>
<gene>
    <name evidence="2" type="ORF">MNOR_LOCUS4418</name>
</gene>
<name>A0AAV2PUI6_MEGNR</name>
<evidence type="ECO:0000313" key="3">
    <source>
        <dbReference type="Proteomes" id="UP001497623"/>
    </source>
</evidence>
<dbReference type="PANTHER" id="PTHR33332">
    <property type="entry name" value="REVERSE TRANSCRIPTASE DOMAIN-CONTAINING PROTEIN"/>
    <property type="match status" value="1"/>
</dbReference>
<feature type="non-terminal residue" evidence="2">
    <location>
        <position position="408"/>
    </location>
</feature>
<dbReference type="EMBL" id="CAXKWB010001621">
    <property type="protein sequence ID" value="CAL4064960.1"/>
    <property type="molecule type" value="Genomic_DNA"/>
</dbReference>
<protein>
    <recommendedName>
        <fullName evidence="1">Reverse transcriptase domain-containing protein</fullName>
    </recommendedName>
</protein>
<reference evidence="2 3" key="1">
    <citation type="submission" date="2024-05" db="EMBL/GenBank/DDBJ databases">
        <authorList>
            <person name="Wallberg A."/>
        </authorList>
    </citation>
    <scope>NUCLEOTIDE SEQUENCE [LARGE SCALE GENOMIC DNA]</scope>
</reference>
<evidence type="ECO:0000259" key="1">
    <source>
        <dbReference type="PROSITE" id="PS50878"/>
    </source>
</evidence>
<dbReference type="InterPro" id="IPR043502">
    <property type="entry name" value="DNA/RNA_pol_sf"/>
</dbReference>
<comment type="caution">
    <text evidence="2">The sequence shown here is derived from an EMBL/GenBank/DDBJ whole genome shotgun (WGS) entry which is preliminary data.</text>
</comment>
<accession>A0AAV2PUI6</accession>
<keyword evidence="3" id="KW-1185">Reference proteome</keyword>
<evidence type="ECO:0000313" key="2">
    <source>
        <dbReference type="EMBL" id="CAL4064960.1"/>
    </source>
</evidence>
<dbReference type="SUPFAM" id="SSF56672">
    <property type="entry name" value="DNA/RNA polymerases"/>
    <property type="match status" value="1"/>
</dbReference>
<dbReference type="CDD" id="cd01650">
    <property type="entry name" value="RT_nLTR_like"/>
    <property type="match status" value="1"/>
</dbReference>
<dbReference type="Proteomes" id="UP001497623">
    <property type="component" value="Unassembled WGS sequence"/>
</dbReference>
<feature type="domain" description="Reverse transcriptase" evidence="1">
    <location>
        <begin position="1"/>
        <end position="233"/>
    </location>
</feature>
<proteinExistence type="predicted"/>
<dbReference type="PROSITE" id="PS50878">
    <property type="entry name" value="RT_POL"/>
    <property type="match status" value="1"/>
</dbReference>
<dbReference type="Pfam" id="PF00078">
    <property type="entry name" value="RVT_1"/>
    <property type="match status" value="1"/>
</dbReference>
<sequence>MMKNFKLCLTFQLLLVVISFIEINTIFSKTQFGFRSGLSTEAAIIDFLDKIHTGLNKRHHTVAIFMDPSKAFDVIGHTILAKKLEHYGFRGKILDLLKNFVCNRNCFVSTNGLKSATKTLNIGVPQGSTLGPLLFILYMNDMCNCSTLLEFTQFADDTTLTAIGPHLNELTQSMESELNKVLDWLIANKLIINLTKTHSMLFSNKRCDIKISIRVNNTVLEQKSECKFRGIIVDDQLNWKAHINYISSKISETIAILRLLKYSFPKHILRTLYMSLIYPYFVYCNVIWGAADKTIVEPLIILQKKAIRIISRVYYTEHTAPLFISLNLLKLSQLYDINCLLFIYRCLYSNKLNSYKDKMFRNSDFNNYNTRNNSDYRLPGSRRKKIRQSFFYKGTELWNKINQTEIPY</sequence>